<dbReference type="InterPro" id="IPR050373">
    <property type="entry name" value="Fibrinogen_C-term_domain"/>
</dbReference>
<evidence type="ECO:0000259" key="2">
    <source>
        <dbReference type="PROSITE" id="PS51406"/>
    </source>
</evidence>
<feature type="domain" description="Fibrinogen C-terminal" evidence="2">
    <location>
        <begin position="162"/>
        <end position="354"/>
    </location>
</feature>
<evidence type="ECO:0000313" key="4">
    <source>
        <dbReference type="Proteomes" id="UP001374579"/>
    </source>
</evidence>
<evidence type="ECO:0000313" key="3">
    <source>
        <dbReference type="EMBL" id="KAK7095009.1"/>
    </source>
</evidence>
<keyword evidence="4" id="KW-1185">Reference proteome</keyword>
<reference evidence="3 4" key="1">
    <citation type="submission" date="2024-02" db="EMBL/GenBank/DDBJ databases">
        <title>Chromosome-scale genome assembly of the rough periwinkle Littorina saxatilis.</title>
        <authorList>
            <person name="De Jode A."/>
            <person name="Faria R."/>
            <person name="Formenti G."/>
            <person name="Sims Y."/>
            <person name="Smith T.P."/>
            <person name="Tracey A."/>
            <person name="Wood J.M.D."/>
            <person name="Zagrodzka Z.B."/>
            <person name="Johannesson K."/>
            <person name="Butlin R.K."/>
            <person name="Leder E.H."/>
        </authorList>
    </citation>
    <scope>NUCLEOTIDE SEQUENCE [LARGE SCALE GENOMIC DNA]</scope>
    <source>
        <strain evidence="3">Snail1</strain>
        <tissue evidence="3">Muscle</tissue>
    </source>
</reference>
<feature type="chain" id="PRO_5042870162" description="Fibrinogen C-terminal domain-containing protein" evidence="1">
    <location>
        <begin position="23"/>
        <end position="392"/>
    </location>
</feature>
<dbReference type="PROSITE" id="PS51406">
    <property type="entry name" value="FIBRINOGEN_C_2"/>
    <property type="match status" value="1"/>
</dbReference>
<dbReference type="SUPFAM" id="SSF56496">
    <property type="entry name" value="Fibrinogen C-terminal domain-like"/>
    <property type="match status" value="1"/>
</dbReference>
<keyword evidence="1" id="KW-0732">Signal</keyword>
<name>A0AAN9AXT2_9CAEN</name>
<protein>
    <recommendedName>
        <fullName evidence="2">Fibrinogen C-terminal domain-containing protein</fullName>
    </recommendedName>
</protein>
<dbReference type="EMBL" id="JBAMIC010000018">
    <property type="protein sequence ID" value="KAK7095009.1"/>
    <property type="molecule type" value="Genomic_DNA"/>
</dbReference>
<dbReference type="SMART" id="SM00186">
    <property type="entry name" value="FBG"/>
    <property type="match status" value="1"/>
</dbReference>
<dbReference type="InterPro" id="IPR036056">
    <property type="entry name" value="Fibrinogen-like_C"/>
</dbReference>
<gene>
    <name evidence="3" type="ORF">V1264_006475</name>
</gene>
<feature type="signal peptide" evidence="1">
    <location>
        <begin position="1"/>
        <end position="22"/>
    </location>
</feature>
<dbReference type="InterPro" id="IPR014716">
    <property type="entry name" value="Fibrinogen_a/b/g_C_1"/>
</dbReference>
<proteinExistence type="predicted"/>
<dbReference type="Pfam" id="PF00147">
    <property type="entry name" value="Fibrinogen_C"/>
    <property type="match status" value="1"/>
</dbReference>
<evidence type="ECO:0000256" key="1">
    <source>
        <dbReference type="SAM" id="SignalP"/>
    </source>
</evidence>
<dbReference type="PANTHER" id="PTHR19143:SF327">
    <property type="entry name" value="FI21813P1-RELATED"/>
    <property type="match status" value="1"/>
</dbReference>
<sequence>MEIQTELLILLLTGFPLSHTIAQTTDTTSLSSTIEDVGVYHVCQAPALGIQSSPNVLRSRSALECGRQCSQSAQCRGVTVCPDRGVDGGVLCEIKEVMPNVLCSHDNQPDEGCYFMKKDDGYIAPSSPTGQPAQSVTTEMPCQNGGTADGDRCLCPLPYAGETCNRYMRDCTEGFDNGHQTGSSDGEYLIQPLTSPAPFVVMCEFGYGHGNTQPLIRLYQNSPPWSNKTWSDYKNGLGISNQQIPDRECYFIGLDKLHQLLDQANYSINVFAMYDHGGQKTASFYMDFNIGNESSNYELRYNRFFTKEDPGGNGFHYSPSESTSFSSYDHQPTNCASASANEKGAGWYGPHPGCYSYSVFEDPPYWPLADDTAQQMEKILFNVHRDSDFYED</sequence>
<dbReference type="GO" id="GO:0005615">
    <property type="term" value="C:extracellular space"/>
    <property type="evidence" value="ECO:0007669"/>
    <property type="project" value="TreeGrafter"/>
</dbReference>
<dbReference type="PANTHER" id="PTHR19143">
    <property type="entry name" value="FIBRINOGEN/TENASCIN/ANGIOPOEITIN"/>
    <property type="match status" value="1"/>
</dbReference>
<dbReference type="InterPro" id="IPR002181">
    <property type="entry name" value="Fibrinogen_a/b/g_C_dom"/>
</dbReference>
<dbReference type="Gene3D" id="3.90.215.10">
    <property type="entry name" value="Gamma Fibrinogen, chain A, domain 1"/>
    <property type="match status" value="1"/>
</dbReference>
<organism evidence="3 4">
    <name type="scientific">Littorina saxatilis</name>
    <dbReference type="NCBI Taxonomy" id="31220"/>
    <lineage>
        <taxon>Eukaryota</taxon>
        <taxon>Metazoa</taxon>
        <taxon>Spiralia</taxon>
        <taxon>Lophotrochozoa</taxon>
        <taxon>Mollusca</taxon>
        <taxon>Gastropoda</taxon>
        <taxon>Caenogastropoda</taxon>
        <taxon>Littorinimorpha</taxon>
        <taxon>Littorinoidea</taxon>
        <taxon>Littorinidae</taxon>
        <taxon>Littorina</taxon>
    </lineage>
</organism>
<dbReference type="AlphaFoldDB" id="A0AAN9AXT2"/>
<accession>A0AAN9AXT2</accession>
<comment type="caution">
    <text evidence="3">The sequence shown here is derived from an EMBL/GenBank/DDBJ whole genome shotgun (WGS) entry which is preliminary data.</text>
</comment>
<dbReference type="Proteomes" id="UP001374579">
    <property type="component" value="Unassembled WGS sequence"/>
</dbReference>